<evidence type="ECO:0000256" key="5">
    <source>
        <dbReference type="ARBA" id="ARBA00022963"/>
    </source>
</evidence>
<keyword evidence="1" id="KW-0479">Metal-binding</keyword>
<dbReference type="PANTHER" id="PTHR24185:SF1">
    <property type="entry name" value="CALCIUM-INDEPENDENT PHOSPHOLIPASE A2-GAMMA"/>
    <property type="match status" value="1"/>
</dbReference>
<organism evidence="9 10">
    <name type="scientific">Diplogelasinospora grovesii</name>
    <dbReference type="NCBI Taxonomy" id="303347"/>
    <lineage>
        <taxon>Eukaryota</taxon>
        <taxon>Fungi</taxon>
        <taxon>Dikarya</taxon>
        <taxon>Ascomycota</taxon>
        <taxon>Pezizomycotina</taxon>
        <taxon>Sordariomycetes</taxon>
        <taxon>Sordariomycetidae</taxon>
        <taxon>Sordariales</taxon>
        <taxon>Diplogelasinosporaceae</taxon>
        <taxon>Diplogelasinospora</taxon>
    </lineage>
</organism>
<dbReference type="InterPro" id="IPR016035">
    <property type="entry name" value="Acyl_Trfase/lysoPLipase"/>
</dbReference>
<dbReference type="PANTHER" id="PTHR24185">
    <property type="entry name" value="CALCIUM-INDEPENDENT PHOSPHOLIPASE A2-GAMMA"/>
    <property type="match status" value="1"/>
</dbReference>
<accession>A0AAN6N026</accession>
<dbReference type="GO" id="GO:0047499">
    <property type="term" value="F:calcium-independent phospholipase A2 activity"/>
    <property type="evidence" value="ECO:0007669"/>
    <property type="project" value="TreeGrafter"/>
</dbReference>
<evidence type="ECO:0000259" key="8">
    <source>
        <dbReference type="PROSITE" id="PS51635"/>
    </source>
</evidence>
<evidence type="ECO:0000256" key="2">
    <source>
        <dbReference type="ARBA" id="ARBA00022771"/>
    </source>
</evidence>
<evidence type="ECO:0000256" key="6">
    <source>
        <dbReference type="ARBA" id="ARBA00023098"/>
    </source>
</evidence>
<feature type="short sequence motif" description="GXGXXG" evidence="7">
    <location>
        <begin position="706"/>
        <end position="711"/>
    </location>
</feature>
<evidence type="ECO:0000256" key="7">
    <source>
        <dbReference type="PROSITE-ProRule" id="PRU01161"/>
    </source>
</evidence>
<dbReference type="InterPro" id="IPR017907">
    <property type="entry name" value="Znf_RING_CS"/>
</dbReference>
<proteinExistence type="predicted"/>
<dbReference type="Proteomes" id="UP001303473">
    <property type="component" value="Unassembled WGS sequence"/>
</dbReference>
<dbReference type="GO" id="GO:0046486">
    <property type="term" value="P:glycerolipid metabolic process"/>
    <property type="evidence" value="ECO:0007669"/>
    <property type="project" value="UniProtKB-ARBA"/>
</dbReference>
<protein>
    <recommendedName>
        <fullName evidence="8">PNPLA domain-containing protein</fullName>
    </recommendedName>
</protein>
<evidence type="ECO:0000256" key="1">
    <source>
        <dbReference type="ARBA" id="ARBA00022723"/>
    </source>
</evidence>
<keyword evidence="5 7" id="KW-0442">Lipid degradation</keyword>
<dbReference type="PROSITE" id="PS51635">
    <property type="entry name" value="PNPLA"/>
    <property type="match status" value="1"/>
</dbReference>
<gene>
    <name evidence="9" type="ORF">QBC46DRAFT_367088</name>
</gene>
<dbReference type="PROSITE" id="PS00518">
    <property type="entry name" value="ZF_RING_1"/>
    <property type="match status" value="1"/>
</dbReference>
<dbReference type="Pfam" id="PF01734">
    <property type="entry name" value="Patatin"/>
    <property type="match status" value="1"/>
</dbReference>
<sequence>MVTEEIEICEKCEEMPGDVKCSCGARYCERCFTTKHLARNPKHRRGGTTKTDKAWAWVSGAYATFTDSASRATHFEHEEATKWFGLHIQKVGTDRVTRLVETPRFSRLVEASVYHKTNSPHRQFPSITSFVGETGAGKSTLIRSLIHNAAKWDMFDNLEAPVPGAQTGMSACLPTTGEVNLYLDPDTFGTAVPHFLADCEGMLGGEPAAAQHQKDWSKHGRRYLLESKDGKQIDRNTAVMTIYPRFLYIFSDVICMPGLMAVKLLEWSLVGAHNTVNQSALPALIIVLNGPTIENEAWISDDHDAATRDFFMAVEQEINENATLREMAKKHGDKTMRELLLRNFSTVYVHYIPLNGFKSLGNSGVIMPQIERLARRIWNDAKRVQNERADTWSLFDAKQLGIAFDYAFKHLASGSDEPFDFSQCRQQMSLPATVEGHFAEFLGRCMYNSVHENFDVAAAVMGSCIVRHSLKSERSDLLHPSVVFNKEVKETCRRALDQFLSNSQPCAYVHSETGEKCVNTKTGHAKGHQAAGGYFLAEGNFMDGDFDADTSLGLIDSRVVDTLKAINENVDSNREARRQYAAALHRSRLKSFPNQSFWKESFTLQWLNLFNKGFGHIFGAQLTIRARVCYACLFGRPEYTLPCGHVICFGCLREFDQSSPDEKYPGIAVHKVCVLCASTDEKEGTWPYRIEYCPDLSGIRVLSLDGGGVRGITQLAIVQRLEQFVNLDMPSGEFFDLMVGTSASGLISLGLGVHNLSVEQCILHFKRLCQNGFRQRLLSKTRLIGWFVRLFVPSIYETEPLEESMKHIFREKQLFGHRENASRVAVTTTVDSEFRLLANYNWGDGKRYLNSNIYTWHAARCTSAAPIYFEPSWHDGAHCRDGGLRENNPVQIAVNEARTIWGSEAVFDMILSLGCGQARHPQRQPSSKNFWLTDLLTTLIKTMNGEAAWRKFEENVGQPLRDRCDRLNVHFSDNTEPELDDVGAIGWMEKLAESFSFHYQIPQGPFSPVFGPVSHNSLEVLADRLRASLYFFELRSLTQQDDVFIVKGWICCRLRPDKKSYKSLIEGTSHFQVKGPGQTVTIPSLQEGERLKLDVSFQQQASRNSEPIRIDVKFDHDYLVTISGFPMTLKASSRGYLLP</sequence>
<keyword evidence="2" id="KW-0863">Zinc-finger</keyword>
<evidence type="ECO:0000313" key="9">
    <source>
        <dbReference type="EMBL" id="KAK3936131.1"/>
    </source>
</evidence>
<evidence type="ECO:0000313" key="10">
    <source>
        <dbReference type="Proteomes" id="UP001303473"/>
    </source>
</evidence>
<dbReference type="EMBL" id="MU853893">
    <property type="protein sequence ID" value="KAK3936131.1"/>
    <property type="molecule type" value="Genomic_DNA"/>
</dbReference>
<feature type="active site" description="Nucleophile" evidence="7">
    <location>
        <position position="742"/>
    </location>
</feature>
<feature type="active site" description="Proton acceptor" evidence="7">
    <location>
        <position position="881"/>
    </location>
</feature>
<keyword evidence="6 7" id="KW-0443">Lipid metabolism</keyword>
<name>A0AAN6N026_9PEZI</name>
<evidence type="ECO:0000256" key="4">
    <source>
        <dbReference type="ARBA" id="ARBA00022833"/>
    </source>
</evidence>
<comment type="caution">
    <text evidence="9">The sequence shown here is derived from an EMBL/GenBank/DDBJ whole genome shotgun (WGS) entry which is preliminary data.</text>
</comment>
<keyword evidence="3 7" id="KW-0378">Hydrolase</keyword>
<feature type="short sequence motif" description="DGA/G" evidence="7">
    <location>
        <begin position="881"/>
        <end position="883"/>
    </location>
</feature>
<evidence type="ECO:0000256" key="3">
    <source>
        <dbReference type="ARBA" id="ARBA00022801"/>
    </source>
</evidence>
<reference evidence="10" key="1">
    <citation type="journal article" date="2023" name="Mol. Phylogenet. Evol.">
        <title>Genome-scale phylogeny and comparative genomics of the fungal order Sordariales.</title>
        <authorList>
            <person name="Hensen N."/>
            <person name="Bonometti L."/>
            <person name="Westerberg I."/>
            <person name="Brannstrom I.O."/>
            <person name="Guillou S."/>
            <person name="Cros-Aarteil S."/>
            <person name="Calhoun S."/>
            <person name="Haridas S."/>
            <person name="Kuo A."/>
            <person name="Mondo S."/>
            <person name="Pangilinan J."/>
            <person name="Riley R."/>
            <person name="LaButti K."/>
            <person name="Andreopoulos B."/>
            <person name="Lipzen A."/>
            <person name="Chen C."/>
            <person name="Yan M."/>
            <person name="Daum C."/>
            <person name="Ng V."/>
            <person name="Clum A."/>
            <person name="Steindorff A."/>
            <person name="Ohm R.A."/>
            <person name="Martin F."/>
            <person name="Silar P."/>
            <person name="Natvig D.O."/>
            <person name="Lalanne C."/>
            <person name="Gautier V."/>
            <person name="Ament-Velasquez S.L."/>
            <person name="Kruys A."/>
            <person name="Hutchinson M.I."/>
            <person name="Powell A.J."/>
            <person name="Barry K."/>
            <person name="Miller A.N."/>
            <person name="Grigoriev I.V."/>
            <person name="Debuchy R."/>
            <person name="Gladieux P."/>
            <person name="Hiltunen Thoren M."/>
            <person name="Johannesson H."/>
        </authorList>
    </citation>
    <scope>NUCLEOTIDE SEQUENCE [LARGE SCALE GENOMIC DNA]</scope>
    <source>
        <strain evidence="10">CBS 340.73</strain>
    </source>
</reference>
<feature type="domain" description="PNPLA" evidence="8">
    <location>
        <begin position="702"/>
        <end position="894"/>
    </location>
</feature>
<dbReference type="InterPro" id="IPR002641">
    <property type="entry name" value="PNPLA_dom"/>
</dbReference>
<keyword evidence="4" id="KW-0862">Zinc</keyword>
<dbReference type="GO" id="GO:0016042">
    <property type="term" value="P:lipid catabolic process"/>
    <property type="evidence" value="ECO:0007669"/>
    <property type="project" value="UniProtKB-UniRule"/>
</dbReference>
<dbReference type="CDD" id="cd07199">
    <property type="entry name" value="Pat17_PNPLA8_PNPLA9_like"/>
    <property type="match status" value="1"/>
</dbReference>
<dbReference type="SUPFAM" id="SSF52151">
    <property type="entry name" value="FabD/lysophospholipase-like"/>
    <property type="match status" value="1"/>
</dbReference>
<dbReference type="GO" id="GO:0016020">
    <property type="term" value="C:membrane"/>
    <property type="evidence" value="ECO:0007669"/>
    <property type="project" value="TreeGrafter"/>
</dbReference>
<dbReference type="AlphaFoldDB" id="A0AAN6N026"/>
<keyword evidence="10" id="KW-1185">Reference proteome</keyword>
<dbReference type="GO" id="GO:0019369">
    <property type="term" value="P:arachidonate metabolic process"/>
    <property type="evidence" value="ECO:0007669"/>
    <property type="project" value="TreeGrafter"/>
</dbReference>
<dbReference type="Gene3D" id="3.40.1090.10">
    <property type="entry name" value="Cytosolic phospholipase A2 catalytic domain"/>
    <property type="match status" value="1"/>
</dbReference>
<comment type="caution">
    <text evidence="7">Lacks conserved residue(s) required for the propagation of feature annotation.</text>
</comment>
<dbReference type="GO" id="GO:0008270">
    <property type="term" value="F:zinc ion binding"/>
    <property type="evidence" value="ECO:0007669"/>
    <property type="project" value="UniProtKB-KW"/>
</dbReference>